<dbReference type="InterPro" id="IPR000587">
    <property type="entry name" value="Creatinase_N"/>
</dbReference>
<dbReference type="PANTHER" id="PTHR46112:SF3">
    <property type="entry name" value="AMINOPEPTIDASE YPDF"/>
    <property type="match status" value="1"/>
</dbReference>
<evidence type="ECO:0000259" key="4">
    <source>
        <dbReference type="Pfam" id="PF00557"/>
    </source>
</evidence>
<dbReference type="SUPFAM" id="SSF55920">
    <property type="entry name" value="Creatinase/aminopeptidase"/>
    <property type="match status" value="1"/>
</dbReference>
<dbReference type="InterPro" id="IPR050659">
    <property type="entry name" value="Peptidase_M24B"/>
</dbReference>
<evidence type="ECO:0000256" key="1">
    <source>
        <dbReference type="ARBA" id="ARBA00008766"/>
    </source>
</evidence>
<evidence type="ECO:0000256" key="3">
    <source>
        <dbReference type="ARBA" id="ARBA00022801"/>
    </source>
</evidence>
<keyword evidence="3" id="KW-0378">Hydrolase</keyword>
<comment type="similarity">
    <text evidence="1">Belongs to the peptidase M24B family.</text>
</comment>
<protein>
    <submittedName>
        <fullName evidence="6">Peptidase M24</fullName>
    </submittedName>
</protein>
<evidence type="ECO:0000313" key="7">
    <source>
        <dbReference type="Proteomes" id="UP000660047"/>
    </source>
</evidence>
<evidence type="ECO:0000259" key="5">
    <source>
        <dbReference type="Pfam" id="PF01321"/>
    </source>
</evidence>
<dbReference type="InterPro" id="IPR036005">
    <property type="entry name" value="Creatinase/aminopeptidase-like"/>
</dbReference>
<reference evidence="6" key="1">
    <citation type="submission" date="2020-06" db="EMBL/GenBank/DDBJ databases">
        <title>Characterization of fructooligosaccharide metabolism and fructooligosaccharide-degrading enzymes in human commensal butyrate producers.</title>
        <authorList>
            <person name="Tanno H."/>
            <person name="Fujii T."/>
            <person name="Hirano K."/>
            <person name="Maeno S."/>
            <person name="Tonozuka T."/>
            <person name="Sakamoto M."/>
            <person name="Ohkuma M."/>
            <person name="Tochio T."/>
            <person name="Endo A."/>
        </authorList>
    </citation>
    <scope>NUCLEOTIDE SEQUENCE</scope>
    <source>
        <strain evidence="6">JCM 31265</strain>
    </source>
</reference>
<dbReference type="InterPro" id="IPR001714">
    <property type="entry name" value="Pept_M24_MAP"/>
</dbReference>
<dbReference type="PANTHER" id="PTHR46112">
    <property type="entry name" value="AMINOPEPTIDASE"/>
    <property type="match status" value="1"/>
</dbReference>
<dbReference type="InterPro" id="IPR000994">
    <property type="entry name" value="Pept_M24"/>
</dbReference>
<keyword evidence="2" id="KW-0479">Metal-binding</keyword>
<dbReference type="InterPro" id="IPR029149">
    <property type="entry name" value="Creatin/AminoP/Spt16_N"/>
</dbReference>
<dbReference type="AlphaFoldDB" id="A0AAI9NXY7"/>
<gene>
    <name evidence="6" type="primary">pepQ</name>
    <name evidence="6" type="ORF">COEU31_11590</name>
</gene>
<dbReference type="CDD" id="cd01092">
    <property type="entry name" value="APP-like"/>
    <property type="match status" value="1"/>
</dbReference>
<dbReference type="Pfam" id="PF01321">
    <property type="entry name" value="Creatinase_N"/>
    <property type="match status" value="1"/>
</dbReference>
<dbReference type="Gene3D" id="3.90.230.10">
    <property type="entry name" value="Creatinase/methionine aminopeptidase superfamily"/>
    <property type="match status" value="1"/>
</dbReference>
<dbReference type="PROSITE" id="PS00491">
    <property type="entry name" value="PROLINE_PEPTIDASE"/>
    <property type="match status" value="1"/>
</dbReference>
<dbReference type="GO" id="GO:0004177">
    <property type="term" value="F:aminopeptidase activity"/>
    <property type="evidence" value="ECO:0007669"/>
    <property type="project" value="UniProtKB-ARBA"/>
</dbReference>
<comment type="caution">
    <text evidence="6">The sequence shown here is derived from an EMBL/GenBank/DDBJ whole genome shotgun (WGS) entry which is preliminary data.</text>
</comment>
<name>A0AAI9NXY7_9FIRM</name>
<dbReference type="PRINTS" id="PR00599">
    <property type="entry name" value="MAPEPTIDASE"/>
</dbReference>
<proteinExistence type="inferred from homology"/>
<dbReference type="Pfam" id="PF00557">
    <property type="entry name" value="Peptidase_M24"/>
    <property type="match status" value="1"/>
</dbReference>
<feature type="domain" description="Peptidase M24" evidence="4">
    <location>
        <begin position="146"/>
        <end position="348"/>
    </location>
</feature>
<dbReference type="EMBL" id="BLYL01000005">
    <property type="protein sequence ID" value="GFO94113.1"/>
    <property type="molecule type" value="Genomic_DNA"/>
</dbReference>
<dbReference type="GO" id="GO:0046872">
    <property type="term" value="F:metal ion binding"/>
    <property type="evidence" value="ECO:0007669"/>
    <property type="project" value="UniProtKB-KW"/>
</dbReference>
<feature type="domain" description="Creatinase N-terminal" evidence="5">
    <location>
        <begin position="11"/>
        <end position="138"/>
    </location>
</feature>
<organism evidence="6 7">
    <name type="scientific">Coprococcus eutactus</name>
    <dbReference type="NCBI Taxonomy" id="33043"/>
    <lineage>
        <taxon>Bacteria</taxon>
        <taxon>Bacillati</taxon>
        <taxon>Bacillota</taxon>
        <taxon>Clostridia</taxon>
        <taxon>Lachnospirales</taxon>
        <taxon>Lachnospiraceae</taxon>
        <taxon>Coprococcus</taxon>
    </lineage>
</organism>
<dbReference type="Proteomes" id="UP000660047">
    <property type="component" value="Unassembled WGS sequence"/>
</dbReference>
<sequence>MMVMDTAIAYEKVRRIIDEMNLDAILITDRYNMRYIASYRGEGVIVLAGSGKTVITDSRYTEQVQRECEGYECADIAGKGYVACISSILDGQRKNSGNLRVGFENLSISYREYSEYSTGIFGVEWISLDGKLDSLREIKTDEEIENIHIAESIGDKAFSHILEYLRPGITEKDVALELEYHMKKNGAEGLSFDTIAASGMNSSMPHAIPTDKTLNKGDFLTMDFGCIYEGYCSDMTRTVAIGKASDSMKYVYDTVLKAQTESMNMIKPGVRCNDVDAVARRIIADAGYGDCFGHGLGHSVGLFIHENPRFSPKCDDILKPGMVITVEPGIYIPGQFGVRIEDLVVVTEDGYRNLTGSEKKLIEI</sequence>
<dbReference type="Gene3D" id="3.40.350.10">
    <property type="entry name" value="Creatinase/prolidase N-terminal domain"/>
    <property type="match status" value="1"/>
</dbReference>
<dbReference type="InterPro" id="IPR001131">
    <property type="entry name" value="Peptidase_M24B_aminopep-P_CS"/>
</dbReference>
<evidence type="ECO:0000313" key="6">
    <source>
        <dbReference type="EMBL" id="GFO94113.1"/>
    </source>
</evidence>
<dbReference type="FunFam" id="3.90.230.10:FF:000014">
    <property type="entry name" value="Aminopeptidase P family protein"/>
    <property type="match status" value="1"/>
</dbReference>
<dbReference type="GO" id="GO:0008235">
    <property type="term" value="F:metalloexopeptidase activity"/>
    <property type="evidence" value="ECO:0007669"/>
    <property type="project" value="UniProtKB-ARBA"/>
</dbReference>
<evidence type="ECO:0000256" key="2">
    <source>
        <dbReference type="ARBA" id="ARBA00022723"/>
    </source>
</evidence>
<accession>A0AAI9NXY7</accession>
<dbReference type="SUPFAM" id="SSF53092">
    <property type="entry name" value="Creatinase/prolidase N-terminal domain"/>
    <property type="match status" value="1"/>
</dbReference>